<comment type="catalytic activity">
    <reaction evidence="6">
        <text>precorrin-2 + NAD(+) = sirohydrochlorin + NADH + 2 H(+)</text>
        <dbReference type="Rhea" id="RHEA:15613"/>
        <dbReference type="ChEBI" id="CHEBI:15378"/>
        <dbReference type="ChEBI" id="CHEBI:57540"/>
        <dbReference type="ChEBI" id="CHEBI:57945"/>
        <dbReference type="ChEBI" id="CHEBI:58351"/>
        <dbReference type="ChEBI" id="CHEBI:58827"/>
        <dbReference type="EC" id="1.3.1.76"/>
    </reaction>
</comment>
<comment type="caution">
    <text evidence="9">The sequence shown here is derived from an EMBL/GenBank/DDBJ whole genome shotgun (WGS) entry which is preliminary data.</text>
</comment>
<dbReference type="PANTHER" id="PTHR35330:SF1">
    <property type="entry name" value="SIROHEME BIOSYNTHESIS PROTEIN MET8"/>
    <property type="match status" value="1"/>
</dbReference>
<dbReference type="NCBIfam" id="TIGR01470">
    <property type="entry name" value="cysG_Nterm"/>
    <property type="match status" value="1"/>
</dbReference>
<dbReference type="Pfam" id="PF13241">
    <property type="entry name" value="NAD_binding_7"/>
    <property type="match status" value="1"/>
</dbReference>
<dbReference type="RefSeq" id="WP_407029783.1">
    <property type="nucleotide sequence ID" value="NZ_JAQGEF010000001.1"/>
</dbReference>
<evidence type="ECO:0000313" key="9">
    <source>
        <dbReference type="EMBL" id="MDA3613452.1"/>
    </source>
</evidence>
<evidence type="ECO:0000256" key="2">
    <source>
        <dbReference type="ARBA" id="ARBA00012400"/>
    </source>
</evidence>
<gene>
    <name evidence="9" type="ORF">O3P16_01420</name>
</gene>
<evidence type="ECO:0000256" key="1">
    <source>
        <dbReference type="ARBA" id="ARBA00005010"/>
    </source>
</evidence>
<dbReference type="PANTHER" id="PTHR35330">
    <property type="entry name" value="SIROHEME BIOSYNTHESIS PROTEIN MET8"/>
    <property type="match status" value="1"/>
</dbReference>
<reference evidence="9 10" key="1">
    <citation type="submission" date="2022-12" db="EMBL/GenBank/DDBJ databases">
        <title>Chitinophagaceae gen. sp. nov., a new member of the family Chitinophagaceae, isolated from soil in a chemical factory.</title>
        <authorList>
            <person name="Ke Z."/>
        </authorList>
    </citation>
    <scope>NUCLEOTIDE SEQUENCE [LARGE SCALE GENOMIC DNA]</scope>
    <source>
        <strain evidence="9 10">LY-5</strain>
    </source>
</reference>
<dbReference type="EMBL" id="JAQGEF010000001">
    <property type="protein sequence ID" value="MDA3613452.1"/>
    <property type="molecule type" value="Genomic_DNA"/>
</dbReference>
<keyword evidence="7" id="KW-1133">Transmembrane helix</keyword>
<dbReference type="SUPFAM" id="SSF51735">
    <property type="entry name" value="NAD(P)-binding Rossmann-fold domains"/>
    <property type="match status" value="1"/>
</dbReference>
<dbReference type="InterPro" id="IPR028281">
    <property type="entry name" value="Sirohaem_synthase_central"/>
</dbReference>
<proteinExistence type="predicted"/>
<keyword evidence="7" id="KW-0812">Transmembrane</keyword>
<sequence>MKNTLFPVFLKTENAKFLIIGGGNIGLEKTETLLRQNPDIHLTIVSVSFKEELLQLVADKPNIKTFQKAYEVSDLSGMDYLVIATNNSEENRKIKAEANVAGIKVNAADQPAICDFYLGSIVNKGYLKIAFSTNGKSPVLARRLKEYFNEVIPENIDESITNLNEIRNQHKGDFVSKVNHLNEVTAVLSGKTGIASKKKESIKVIAAFAVGFLLAAILFKLLG</sequence>
<evidence type="ECO:0000259" key="8">
    <source>
        <dbReference type="Pfam" id="PF14824"/>
    </source>
</evidence>
<evidence type="ECO:0000256" key="6">
    <source>
        <dbReference type="ARBA" id="ARBA00047561"/>
    </source>
</evidence>
<evidence type="ECO:0000256" key="4">
    <source>
        <dbReference type="ARBA" id="ARBA00023027"/>
    </source>
</evidence>
<dbReference type="Gene3D" id="3.30.160.110">
    <property type="entry name" value="Siroheme synthase, domain 2"/>
    <property type="match status" value="1"/>
</dbReference>
<feature type="transmembrane region" description="Helical" evidence="7">
    <location>
        <begin position="204"/>
        <end position="222"/>
    </location>
</feature>
<evidence type="ECO:0000256" key="3">
    <source>
        <dbReference type="ARBA" id="ARBA00023002"/>
    </source>
</evidence>
<dbReference type="EC" id="1.3.1.76" evidence="2"/>
<name>A0ABT4UGK0_9BACT</name>
<keyword evidence="10" id="KW-1185">Reference proteome</keyword>
<evidence type="ECO:0000256" key="7">
    <source>
        <dbReference type="SAM" id="Phobius"/>
    </source>
</evidence>
<comment type="pathway">
    <text evidence="1">Porphyrin-containing compound metabolism; siroheme biosynthesis; sirohydrochlorin from precorrin-2: step 1/1.</text>
</comment>
<dbReference type="InterPro" id="IPR028161">
    <property type="entry name" value="Met8-like"/>
</dbReference>
<organism evidence="9 10">
    <name type="scientific">Polluticaenibacter yanchengensis</name>
    <dbReference type="NCBI Taxonomy" id="3014562"/>
    <lineage>
        <taxon>Bacteria</taxon>
        <taxon>Pseudomonadati</taxon>
        <taxon>Bacteroidota</taxon>
        <taxon>Chitinophagia</taxon>
        <taxon>Chitinophagales</taxon>
        <taxon>Chitinophagaceae</taxon>
        <taxon>Polluticaenibacter</taxon>
    </lineage>
</organism>
<dbReference type="InterPro" id="IPR036291">
    <property type="entry name" value="NAD(P)-bd_dom_sf"/>
</dbReference>
<keyword evidence="7" id="KW-0472">Membrane</keyword>
<dbReference type="Gene3D" id="3.40.50.720">
    <property type="entry name" value="NAD(P)-binding Rossmann-like Domain"/>
    <property type="match status" value="1"/>
</dbReference>
<keyword evidence="4" id="KW-0520">NAD</keyword>
<dbReference type="InterPro" id="IPR006367">
    <property type="entry name" value="Sirohaem_synthase_N"/>
</dbReference>
<dbReference type="Proteomes" id="UP001210231">
    <property type="component" value="Unassembled WGS sequence"/>
</dbReference>
<dbReference type="Pfam" id="PF14824">
    <property type="entry name" value="Sirohm_synth_M"/>
    <property type="match status" value="1"/>
</dbReference>
<protein>
    <recommendedName>
        <fullName evidence="2">precorrin-2 dehydrogenase</fullName>
        <ecNumber evidence="2">1.3.1.76</ecNumber>
    </recommendedName>
</protein>
<accession>A0ABT4UGK0</accession>
<dbReference type="SUPFAM" id="SSF75615">
    <property type="entry name" value="Siroheme synthase middle domains-like"/>
    <property type="match status" value="1"/>
</dbReference>
<keyword evidence="3" id="KW-0560">Oxidoreductase</keyword>
<evidence type="ECO:0000313" key="10">
    <source>
        <dbReference type="Proteomes" id="UP001210231"/>
    </source>
</evidence>
<evidence type="ECO:0000256" key="5">
    <source>
        <dbReference type="ARBA" id="ARBA00023244"/>
    </source>
</evidence>
<keyword evidence="5" id="KW-0627">Porphyrin biosynthesis</keyword>
<feature type="domain" description="Siroheme synthase central" evidence="8">
    <location>
        <begin position="125"/>
        <end position="146"/>
    </location>
</feature>